<dbReference type="Gene3D" id="3.40.710.10">
    <property type="entry name" value="DD-peptidase/beta-lactamase superfamily"/>
    <property type="match status" value="1"/>
</dbReference>
<dbReference type="OrthoDB" id="9773047at2"/>
<dbReference type="PANTHER" id="PTHR43283:SF7">
    <property type="entry name" value="BETA-LACTAMASE-RELATED DOMAIN-CONTAINING PROTEIN"/>
    <property type="match status" value="1"/>
</dbReference>
<dbReference type="AlphaFoldDB" id="A0A1I1ZQT2"/>
<accession>A0A1I1ZQT2</accession>
<gene>
    <name evidence="2" type="ORF">SAMN05421541_101245</name>
</gene>
<evidence type="ECO:0000259" key="1">
    <source>
        <dbReference type="Pfam" id="PF00144"/>
    </source>
</evidence>
<name>A0A1I1ZQT2_9ACTN</name>
<dbReference type="Proteomes" id="UP000199645">
    <property type="component" value="Unassembled WGS sequence"/>
</dbReference>
<dbReference type="InterPro" id="IPR050789">
    <property type="entry name" value="Diverse_Enzym_Activities"/>
</dbReference>
<keyword evidence="3" id="KW-1185">Reference proteome</keyword>
<dbReference type="EMBL" id="FONV01000001">
    <property type="protein sequence ID" value="SFE34011.1"/>
    <property type="molecule type" value="Genomic_DNA"/>
</dbReference>
<organism evidence="2 3">
    <name type="scientific">Actinoplanes philippinensis</name>
    <dbReference type="NCBI Taxonomy" id="35752"/>
    <lineage>
        <taxon>Bacteria</taxon>
        <taxon>Bacillati</taxon>
        <taxon>Actinomycetota</taxon>
        <taxon>Actinomycetes</taxon>
        <taxon>Micromonosporales</taxon>
        <taxon>Micromonosporaceae</taxon>
        <taxon>Actinoplanes</taxon>
    </lineage>
</organism>
<evidence type="ECO:0000313" key="2">
    <source>
        <dbReference type="EMBL" id="SFE34011.1"/>
    </source>
</evidence>
<dbReference type="Pfam" id="PF00144">
    <property type="entry name" value="Beta-lactamase"/>
    <property type="match status" value="1"/>
</dbReference>
<dbReference type="RefSeq" id="WP_093609029.1">
    <property type="nucleotide sequence ID" value="NZ_BOMT01000013.1"/>
</dbReference>
<dbReference type="InterPro" id="IPR001466">
    <property type="entry name" value="Beta-lactam-related"/>
</dbReference>
<reference evidence="2 3" key="1">
    <citation type="submission" date="2016-10" db="EMBL/GenBank/DDBJ databases">
        <authorList>
            <person name="de Groot N.N."/>
        </authorList>
    </citation>
    <scope>NUCLEOTIDE SEQUENCE [LARGE SCALE GENOMIC DNA]</scope>
    <source>
        <strain evidence="2 3">DSM 43019</strain>
    </source>
</reference>
<protein>
    <submittedName>
        <fullName evidence="2">CubicO group peptidase, beta-lactamase class C family</fullName>
    </submittedName>
</protein>
<sequence length="297" mass="32844">MTDELFTDFVRADREQALGAYGIHVHQEGRPPVEHRFRSDDRVNLYSVAKTFTAVAVGIAESEGRLGVDDRFLDHFPELRAIAADGFEHVTVRHLLTMTSGSGHLWFADRRVDALDLLHEFVAEPLVAEPGTRFAYTGTGFYALGRLIARVTGADLRAYLLPRVFGPLGLHNPAWHCCPLGFPFAESDLFLKTGELARFARLLLQSGVWEGKQVVPPDFVDRMTTDRVDMKEGDAHTDGYGLGVWLEPGGTYRMHGAYGQLAIIDPARRATVTVTAHTDDDTPLLAAVHDLVLPRLG</sequence>
<dbReference type="STRING" id="35752.SAMN05421541_101245"/>
<proteinExistence type="predicted"/>
<dbReference type="SUPFAM" id="SSF56601">
    <property type="entry name" value="beta-lactamase/transpeptidase-like"/>
    <property type="match status" value="1"/>
</dbReference>
<feature type="domain" description="Beta-lactamase-related" evidence="1">
    <location>
        <begin position="36"/>
        <end position="283"/>
    </location>
</feature>
<dbReference type="InterPro" id="IPR012338">
    <property type="entry name" value="Beta-lactam/transpept-like"/>
</dbReference>
<dbReference type="PANTHER" id="PTHR43283">
    <property type="entry name" value="BETA-LACTAMASE-RELATED"/>
    <property type="match status" value="1"/>
</dbReference>
<evidence type="ECO:0000313" key="3">
    <source>
        <dbReference type="Proteomes" id="UP000199645"/>
    </source>
</evidence>